<comment type="caution">
    <text evidence="2">The sequence shown here is derived from an EMBL/GenBank/DDBJ whole genome shotgun (WGS) entry which is preliminary data.</text>
</comment>
<evidence type="ECO:0000313" key="2">
    <source>
        <dbReference type="EMBL" id="KAF3485108.1"/>
    </source>
</evidence>
<sequence>MDLQTCKLLNADSSANNRPLNLALLPDHDAFTEFKNHHRLTEPEKHRSTRIKTYRSTEPEKAEKQTENEIIKKRNSAYRQEMHGGRGKLG</sequence>
<feature type="region of interest" description="Disordered" evidence="1">
    <location>
        <begin position="56"/>
        <end position="90"/>
    </location>
</feature>
<protein>
    <submittedName>
        <fullName evidence="2">Uncharacterized protein</fullName>
    </submittedName>
</protein>
<dbReference type="AlphaFoldDB" id="A0A8S9MT71"/>
<evidence type="ECO:0000313" key="3">
    <source>
        <dbReference type="Proteomes" id="UP000712600"/>
    </source>
</evidence>
<gene>
    <name evidence="2" type="ORF">F2Q69_00052365</name>
</gene>
<feature type="compositionally biased region" description="Basic and acidic residues" evidence="1">
    <location>
        <begin position="56"/>
        <end position="72"/>
    </location>
</feature>
<organism evidence="2 3">
    <name type="scientific">Brassica cretica</name>
    <name type="common">Mustard</name>
    <dbReference type="NCBI Taxonomy" id="69181"/>
    <lineage>
        <taxon>Eukaryota</taxon>
        <taxon>Viridiplantae</taxon>
        <taxon>Streptophyta</taxon>
        <taxon>Embryophyta</taxon>
        <taxon>Tracheophyta</taxon>
        <taxon>Spermatophyta</taxon>
        <taxon>Magnoliopsida</taxon>
        <taxon>eudicotyledons</taxon>
        <taxon>Gunneridae</taxon>
        <taxon>Pentapetalae</taxon>
        <taxon>rosids</taxon>
        <taxon>malvids</taxon>
        <taxon>Brassicales</taxon>
        <taxon>Brassicaceae</taxon>
        <taxon>Brassiceae</taxon>
        <taxon>Brassica</taxon>
    </lineage>
</organism>
<name>A0A8S9MT71_BRACR</name>
<proteinExistence type="predicted"/>
<accession>A0A8S9MT71</accession>
<reference evidence="2" key="1">
    <citation type="submission" date="2019-12" db="EMBL/GenBank/DDBJ databases">
        <title>Genome sequencing and annotation of Brassica cretica.</title>
        <authorList>
            <person name="Studholme D.J."/>
            <person name="Sarris P."/>
        </authorList>
    </citation>
    <scope>NUCLEOTIDE SEQUENCE</scope>
    <source>
        <strain evidence="2">PFS-109/04</strain>
        <tissue evidence="2">Leaf</tissue>
    </source>
</reference>
<dbReference type="EMBL" id="QGKX02002183">
    <property type="protein sequence ID" value="KAF3485108.1"/>
    <property type="molecule type" value="Genomic_DNA"/>
</dbReference>
<dbReference type="Proteomes" id="UP000712600">
    <property type="component" value="Unassembled WGS sequence"/>
</dbReference>
<evidence type="ECO:0000256" key="1">
    <source>
        <dbReference type="SAM" id="MobiDB-lite"/>
    </source>
</evidence>